<dbReference type="EMBL" id="CP001674">
    <property type="protein sequence ID" value="ACT50833.1"/>
    <property type="molecule type" value="Genomic_DNA"/>
</dbReference>
<evidence type="ECO:0000313" key="4">
    <source>
        <dbReference type="EMBL" id="ACT50833.1"/>
    </source>
</evidence>
<dbReference type="HOGENOM" id="CLU_000445_69_12_4"/>
<dbReference type="CDD" id="cd17546">
    <property type="entry name" value="REC_hyHK_CKI1_RcsC-like"/>
    <property type="match status" value="1"/>
</dbReference>
<dbReference type="PANTHER" id="PTHR44591">
    <property type="entry name" value="STRESS RESPONSE REGULATOR PROTEIN 1"/>
    <property type="match status" value="1"/>
</dbReference>
<proteinExistence type="predicted"/>
<dbReference type="SMART" id="SM00448">
    <property type="entry name" value="REC"/>
    <property type="match status" value="1"/>
</dbReference>
<feature type="modified residue" description="4-aspartylphosphate" evidence="2">
    <location>
        <position position="53"/>
    </location>
</feature>
<dbReference type="Pfam" id="PF00072">
    <property type="entry name" value="Response_reg"/>
    <property type="match status" value="1"/>
</dbReference>
<reference evidence="5" key="1">
    <citation type="submission" date="2009-07" db="EMBL/GenBank/DDBJ databases">
        <title>Complete sequence of chromosome of Methylovorus sp. SIP3-4.</title>
        <authorList>
            <person name="Lucas S."/>
            <person name="Copeland A."/>
            <person name="Lapidus A."/>
            <person name="Glavina del Rio T."/>
            <person name="Tice H."/>
            <person name="Bruce D."/>
            <person name="Goodwin L."/>
            <person name="Pitluck S."/>
            <person name="Clum A."/>
            <person name="Larimer F."/>
            <person name="Land M."/>
            <person name="Hauser L."/>
            <person name="Kyrpides N."/>
            <person name="Mikhailova N."/>
            <person name="Kayluzhnaya M."/>
            <person name="Chistoserdova L."/>
        </authorList>
    </citation>
    <scope>NUCLEOTIDE SEQUENCE [LARGE SCALE GENOMIC DNA]</scope>
    <source>
        <strain evidence="5">SIP3-4</strain>
    </source>
</reference>
<protein>
    <submittedName>
        <fullName evidence="4">Response regulator receiver protein</fullName>
    </submittedName>
</protein>
<gene>
    <name evidence="4" type="ordered locus">Msip34_1588</name>
</gene>
<keyword evidence="5" id="KW-1185">Reference proteome</keyword>
<evidence type="ECO:0000256" key="1">
    <source>
        <dbReference type="ARBA" id="ARBA00022553"/>
    </source>
</evidence>
<dbReference type="OrthoDB" id="9179585at2"/>
<dbReference type="InterPro" id="IPR050595">
    <property type="entry name" value="Bact_response_regulator"/>
</dbReference>
<dbReference type="AlphaFoldDB" id="C6XE58"/>
<accession>C6XE58</accession>
<dbReference type="InterPro" id="IPR001789">
    <property type="entry name" value="Sig_transdc_resp-reg_receiver"/>
</dbReference>
<evidence type="ECO:0000259" key="3">
    <source>
        <dbReference type="PROSITE" id="PS50110"/>
    </source>
</evidence>
<dbReference type="InterPro" id="IPR011006">
    <property type="entry name" value="CheY-like_superfamily"/>
</dbReference>
<dbReference type="eggNOG" id="COG0745">
    <property type="taxonomic scope" value="Bacteria"/>
</dbReference>
<dbReference type="GO" id="GO:0000160">
    <property type="term" value="P:phosphorelay signal transduction system"/>
    <property type="evidence" value="ECO:0007669"/>
    <property type="project" value="InterPro"/>
</dbReference>
<keyword evidence="1 2" id="KW-0597">Phosphoprotein</keyword>
<dbReference type="Gene3D" id="3.40.50.2300">
    <property type="match status" value="1"/>
</dbReference>
<dbReference type="Proteomes" id="UP000002743">
    <property type="component" value="Chromosome"/>
</dbReference>
<evidence type="ECO:0000313" key="5">
    <source>
        <dbReference type="Proteomes" id="UP000002743"/>
    </source>
</evidence>
<dbReference type="PROSITE" id="PS50110">
    <property type="entry name" value="RESPONSE_REGULATORY"/>
    <property type="match status" value="1"/>
</dbReference>
<organism evidence="4 5">
    <name type="scientific">Methylovorus glucosotrophus (strain SIP3-4)</name>
    <dbReference type="NCBI Taxonomy" id="582744"/>
    <lineage>
        <taxon>Bacteria</taxon>
        <taxon>Pseudomonadati</taxon>
        <taxon>Pseudomonadota</taxon>
        <taxon>Betaproteobacteria</taxon>
        <taxon>Nitrosomonadales</taxon>
        <taxon>Methylophilaceae</taxon>
        <taxon>Methylovorus</taxon>
    </lineage>
</organism>
<dbReference type="SUPFAM" id="SSF52172">
    <property type="entry name" value="CheY-like"/>
    <property type="match status" value="1"/>
</dbReference>
<dbReference type="PANTHER" id="PTHR44591:SF3">
    <property type="entry name" value="RESPONSE REGULATORY DOMAIN-CONTAINING PROTEIN"/>
    <property type="match status" value="1"/>
</dbReference>
<dbReference type="RefSeq" id="WP_015830250.1">
    <property type="nucleotide sequence ID" value="NC_012969.1"/>
</dbReference>
<reference evidence="4 5" key="2">
    <citation type="journal article" date="2011" name="J. Bacteriol.">
        <title>Genomes of three methylotrophs from a single niche uncover genetic and metabolic divergence of Methylophilaceae.</title>
        <authorList>
            <person name="Lapidus A."/>
            <person name="Clum A."/>
            <person name="Labutti K."/>
            <person name="Kaluzhnaya M.G."/>
            <person name="Lim S."/>
            <person name="Beck D.A."/>
            <person name="Glavina Del Rio T."/>
            <person name="Nolan M."/>
            <person name="Mavromatis K."/>
            <person name="Huntemann M."/>
            <person name="Lucas S."/>
            <person name="Lidstrom M.E."/>
            <person name="Ivanova N."/>
            <person name="Chistoserdova L."/>
        </authorList>
    </citation>
    <scope>NUCLEOTIDE SEQUENCE [LARGE SCALE GENOMIC DNA]</scope>
    <source>
        <strain evidence="4 5">SIP3-4</strain>
    </source>
</reference>
<dbReference type="KEGG" id="mei:Msip34_1588"/>
<sequence length="120" mass="13261">MKKSILIVEDYPEAGATFKELLELLGHEVEWVVNGQSAMQKLNDGAFDLVFMDLNLPDMHGLVLLKQVQDKRLGPNTRFIAVSGHSAKDAAAVEATKVFDHYLEKPIDLAVLNRILSSTA</sequence>
<evidence type="ECO:0000256" key="2">
    <source>
        <dbReference type="PROSITE-ProRule" id="PRU00169"/>
    </source>
</evidence>
<feature type="domain" description="Response regulatory" evidence="3">
    <location>
        <begin position="4"/>
        <end position="120"/>
    </location>
</feature>
<name>C6XE58_METGS</name>
<dbReference type="STRING" id="582744.Msip34_1588"/>